<dbReference type="PROSITE" id="PS00028">
    <property type="entry name" value="ZINC_FINGER_C2H2_1"/>
    <property type="match status" value="5"/>
</dbReference>
<feature type="domain" description="ZAD" evidence="12">
    <location>
        <begin position="7"/>
        <end position="74"/>
    </location>
</feature>
<dbReference type="SUPFAM" id="SSF57667">
    <property type="entry name" value="beta-beta-alpha zinc fingers"/>
    <property type="match status" value="3"/>
</dbReference>
<gene>
    <name evidence="14" type="primary">CSON004478</name>
</gene>
<keyword evidence="7" id="KW-0539">Nucleus</keyword>
<evidence type="ECO:0000256" key="6">
    <source>
        <dbReference type="ARBA" id="ARBA00023125"/>
    </source>
</evidence>
<keyword evidence="2 10" id="KW-0479">Metal-binding</keyword>
<keyword evidence="3" id="KW-0677">Repeat</keyword>
<reference evidence="14" key="2">
    <citation type="submission" date="2018-07" db="EMBL/GenBank/DDBJ databases">
        <authorList>
            <person name="Quirk P.G."/>
            <person name="Krulwich T.A."/>
        </authorList>
    </citation>
    <scope>NUCLEOTIDE SEQUENCE</scope>
</reference>
<evidence type="ECO:0000259" key="11">
    <source>
        <dbReference type="PROSITE" id="PS50157"/>
    </source>
</evidence>
<evidence type="ECO:0000256" key="9">
    <source>
        <dbReference type="PROSITE-ProRule" id="PRU00042"/>
    </source>
</evidence>
<evidence type="ECO:0000256" key="10">
    <source>
        <dbReference type="PROSITE-ProRule" id="PRU01263"/>
    </source>
</evidence>
<feature type="domain" description="C2H2-type" evidence="11">
    <location>
        <begin position="283"/>
        <end position="308"/>
    </location>
</feature>
<dbReference type="PANTHER" id="PTHR24388">
    <property type="entry name" value="ZINC FINGER PROTEIN"/>
    <property type="match status" value="1"/>
</dbReference>
<feature type="binding site" evidence="10">
    <location>
        <position position="47"/>
    </location>
    <ligand>
        <name>Zn(2+)</name>
        <dbReference type="ChEBI" id="CHEBI:29105"/>
    </ligand>
</feature>
<dbReference type="InterPro" id="IPR013087">
    <property type="entry name" value="Znf_C2H2_type"/>
</dbReference>
<dbReference type="EMBL" id="UFQS01000188">
    <property type="protein sequence ID" value="SSX00978.1"/>
    <property type="molecule type" value="Genomic_DNA"/>
</dbReference>
<dbReference type="SUPFAM" id="SSF57716">
    <property type="entry name" value="Glucocorticoid receptor-like (DNA-binding domain)"/>
    <property type="match status" value="1"/>
</dbReference>
<evidence type="ECO:0000256" key="2">
    <source>
        <dbReference type="ARBA" id="ARBA00022723"/>
    </source>
</evidence>
<dbReference type="Pfam" id="PF00096">
    <property type="entry name" value="zf-C2H2"/>
    <property type="match status" value="4"/>
</dbReference>
<dbReference type="SMART" id="SM00355">
    <property type="entry name" value="ZnF_C2H2"/>
    <property type="match status" value="6"/>
</dbReference>
<dbReference type="PROSITE" id="PS51915">
    <property type="entry name" value="ZAD"/>
    <property type="match status" value="1"/>
</dbReference>
<evidence type="ECO:0000256" key="7">
    <source>
        <dbReference type="ARBA" id="ARBA00023242"/>
    </source>
</evidence>
<name>A0A336M5P9_CULSO</name>
<keyword evidence="6" id="KW-0238">DNA-binding</keyword>
<feature type="binding site" evidence="10">
    <location>
        <position position="12"/>
    </location>
    <ligand>
        <name>Zn(2+)</name>
        <dbReference type="ChEBI" id="CHEBI:29105"/>
    </ligand>
</feature>
<evidence type="ECO:0000256" key="4">
    <source>
        <dbReference type="ARBA" id="ARBA00022771"/>
    </source>
</evidence>
<accession>A0A336M5P9</accession>
<evidence type="ECO:0000313" key="13">
    <source>
        <dbReference type="EMBL" id="SSX00978.1"/>
    </source>
</evidence>
<evidence type="ECO:0000256" key="8">
    <source>
        <dbReference type="ARBA" id="ARBA00037948"/>
    </source>
</evidence>
<dbReference type="OMA" id="KEMSTKP"/>
<dbReference type="InterPro" id="IPR036236">
    <property type="entry name" value="Znf_C2H2_sf"/>
</dbReference>
<dbReference type="GO" id="GO:0005634">
    <property type="term" value="C:nucleus"/>
    <property type="evidence" value="ECO:0007669"/>
    <property type="project" value="UniProtKB-SubCell"/>
</dbReference>
<reference evidence="13" key="1">
    <citation type="submission" date="2018-04" db="EMBL/GenBank/DDBJ databases">
        <authorList>
            <person name="Go L.Y."/>
            <person name="Mitchell J.A."/>
        </authorList>
    </citation>
    <scope>NUCLEOTIDE SEQUENCE</scope>
    <source>
        <tissue evidence="13">Whole organism</tissue>
    </source>
</reference>
<dbReference type="AlphaFoldDB" id="A0A336M5P9"/>
<feature type="binding site" evidence="10">
    <location>
        <position position="50"/>
    </location>
    <ligand>
        <name>Zn(2+)</name>
        <dbReference type="ChEBI" id="CHEBI:29105"/>
    </ligand>
</feature>
<organism evidence="14">
    <name type="scientific">Culicoides sonorensis</name>
    <name type="common">Biting midge</name>
    <dbReference type="NCBI Taxonomy" id="179676"/>
    <lineage>
        <taxon>Eukaryota</taxon>
        <taxon>Metazoa</taxon>
        <taxon>Ecdysozoa</taxon>
        <taxon>Arthropoda</taxon>
        <taxon>Hexapoda</taxon>
        <taxon>Insecta</taxon>
        <taxon>Pterygota</taxon>
        <taxon>Neoptera</taxon>
        <taxon>Endopterygota</taxon>
        <taxon>Diptera</taxon>
        <taxon>Nematocera</taxon>
        <taxon>Chironomoidea</taxon>
        <taxon>Ceratopogonidae</taxon>
        <taxon>Ceratopogoninae</taxon>
        <taxon>Culicoides</taxon>
        <taxon>Monoculicoides</taxon>
    </lineage>
</organism>
<feature type="domain" description="C2H2-type" evidence="11">
    <location>
        <begin position="198"/>
        <end position="226"/>
    </location>
</feature>
<dbReference type="Pfam" id="PF07776">
    <property type="entry name" value="zf-AD"/>
    <property type="match status" value="1"/>
</dbReference>
<evidence type="ECO:0000256" key="5">
    <source>
        <dbReference type="ARBA" id="ARBA00022833"/>
    </source>
</evidence>
<dbReference type="InterPro" id="IPR050527">
    <property type="entry name" value="Snail/Krueppel_Znf"/>
</dbReference>
<evidence type="ECO:0000256" key="3">
    <source>
        <dbReference type="ARBA" id="ARBA00022737"/>
    </source>
</evidence>
<dbReference type="EMBL" id="UFQT01000188">
    <property type="protein sequence ID" value="SSX21358.1"/>
    <property type="molecule type" value="Genomic_DNA"/>
</dbReference>
<feature type="domain" description="C2H2-type" evidence="11">
    <location>
        <begin position="168"/>
        <end position="196"/>
    </location>
</feature>
<dbReference type="SMART" id="SM00868">
    <property type="entry name" value="zf-AD"/>
    <property type="match status" value="1"/>
</dbReference>
<dbReference type="GO" id="GO:0000981">
    <property type="term" value="F:DNA-binding transcription factor activity, RNA polymerase II-specific"/>
    <property type="evidence" value="ECO:0007669"/>
    <property type="project" value="TreeGrafter"/>
</dbReference>
<dbReference type="PANTHER" id="PTHR24388:SF54">
    <property type="entry name" value="PROTEIN ESCARGOT"/>
    <property type="match status" value="1"/>
</dbReference>
<dbReference type="PROSITE" id="PS50157">
    <property type="entry name" value="ZINC_FINGER_C2H2_2"/>
    <property type="match status" value="4"/>
</dbReference>
<comment type="similarity">
    <text evidence="8">Belongs to the snail C2H2-type zinc-finger protein family.</text>
</comment>
<dbReference type="GO" id="GO:0008270">
    <property type="term" value="F:zinc ion binding"/>
    <property type="evidence" value="ECO:0007669"/>
    <property type="project" value="UniProtKB-UniRule"/>
</dbReference>
<feature type="domain" description="C2H2-type" evidence="11">
    <location>
        <begin position="227"/>
        <end position="254"/>
    </location>
</feature>
<evidence type="ECO:0000256" key="1">
    <source>
        <dbReference type="ARBA" id="ARBA00004123"/>
    </source>
</evidence>
<feature type="binding site" evidence="10">
    <location>
        <position position="9"/>
    </location>
    <ligand>
        <name>Zn(2+)</name>
        <dbReference type="ChEBI" id="CHEBI:29105"/>
    </ligand>
</feature>
<proteinExistence type="inferred from homology"/>
<dbReference type="Gene3D" id="3.40.1800.20">
    <property type="match status" value="1"/>
</dbReference>
<dbReference type="GO" id="GO:0000978">
    <property type="term" value="F:RNA polymerase II cis-regulatory region sequence-specific DNA binding"/>
    <property type="evidence" value="ECO:0007669"/>
    <property type="project" value="TreeGrafter"/>
</dbReference>
<comment type="subcellular location">
    <subcellularLocation>
        <location evidence="1">Nucleus</location>
    </subcellularLocation>
</comment>
<protein>
    <submittedName>
        <fullName evidence="14">CSON004478 protein</fullName>
    </submittedName>
</protein>
<dbReference type="FunFam" id="3.30.160.60:FF:000100">
    <property type="entry name" value="Zinc finger 45-like"/>
    <property type="match status" value="1"/>
</dbReference>
<sequence>MKDLTANSCRICFSQCKRTDIQVSEVALLYESIGSQLHINDIPKKICESCLKKLKKFVKFKEDCMKADKFLEAYRQHQIIEPKLEIDEENDQKFHVKSEEIQVTCNEIALPNKEKVINVGIKSKRIRARKSTKEKPTQARVICELCGKDILKSRLSDHIGAKHQSKRFVCDLCGCSYVEKANLIRHMFYKHLKNQRQYPCPYCDKIYEQSGSRSLHIKKIHTNDLPHVCETCGKRFVKPSKLKYHLATHSDVRNVPCPLCDSMFRSIKDLMGHRSAVHSNRTYTCQICSENFKNSRLLKVHKMTHNLS</sequence>
<dbReference type="Gene3D" id="3.30.160.60">
    <property type="entry name" value="Classic Zinc Finger"/>
    <property type="match status" value="4"/>
</dbReference>
<evidence type="ECO:0000313" key="14">
    <source>
        <dbReference type="EMBL" id="SSX21358.1"/>
    </source>
</evidence>
<keyword evidence="5 10" id="KW-0862">Zinc</keyword>
<dbReference type="VEuPathDB" id="VectorBase:CSON004478"/>
<keyword evidence="4 9" id="KW-0863">Zinc-finger</keyword>
<dbReference type="InterPro" id="IPR012934">
    <property type="entry name" value="Znf_AD"/>
</dbReference>
<evidence type="ECO:0000259" key="12">
    <source>
        <dbReference type="PROSITE" id="PS51915"/>
    </source>
</evidence>